<dbReference type="EMBL" id="CP063078">
    <property type="protein sequence ID" value="QOQ86581.1"/>
    <property type="molecule type" value="Genomic_DNA"/>
</dbReference>
<dbReference type="Proteomes" id="UP000594749">
    <property type="component" value="Chromosome"/>
</dbReference>
<keyword evidence="1" id="KW-1133">Transmembrane helix</keyword>
<feature type="transmembrane region" description="Helical" evidence="1">
    <location>
        <begin position="20"/>
        <end position="43"/>
    </location>
</feature>
<keyword evidence="3" id="KW-1185">Reference proteome</keyword>
<protein>
    <submittedName>
        <fullName evidence="2">DUF4006 family protein</fullName>
    </submittedName>
</protein>
<evidence type="ECO:0000313" key="2">
    <source>
        <dbReference type="EMBL" id="QOQ86581.1"/>
    </source>
</evidence>
<dbReference type="InterPro" id="IPR025065">
    <property type="entry name" value="DUF4006"/>
</dbReference>
<evidence type="ECO:0000256" key="1">
    <source>
        <dbReference type="SAM" id="Phobius"/>
    </source>
</evidence>
<evidence type="ECO:0000313" key="3">
    <source>
        <dbReference type="Proteomes" id="UP000594749"/>
    </source>
</evidence>
<name>A0A7M1LE28_9BACT</name>
<organism evidence="2 3">
    <name type="scientific">Campylobacter corcagiensis</name>
    <dbReference type="NCBI Taxonomy" id="1448857"/>
    <lineage>
        <taxon>Bacteria</taxon>
        <taxon>Pseudomonadati</taxon>
        <taxon>Campylobacterota</taxon>
        <taxon>Epsilonproteobacteria</taxon>
        <taxon>Campylobacterales</taxon>
        <taxon>Campylobacteraceae</taxon>
        <taxon>Campylobacter</taxon>
    </lineage>
</organism>
<gene>
    <name evidence="2" type="ORF">IMC76_04940</name>
</gene>
<sequence>MEEIKTEELNQNRNVFSIHGVTGMLIATVLLISILVGLTIWGIKAQQKVADEPYTLGENLSSVPMKTDMNKVKEVINVEKR</sequence>
<dbReference type="AlphaFoldDB" id="A0A7M1LE28"/>
<keyword evidence="1" id="KW-0812">Transmembrane</keyword>
<dbReference type="Pfam" id="PF13179">
    <property type="entry name" value="DUF4006"/>
    <property type="match status" value="1"/>
</dbReference>
<proteinExistence type="predicted"/>
<dbReference type="RefSeq" id="WP_025802798.1">
    <property type="nucleotide sequence ID" value="NZ_CP053842.1"/>
</dbReference>
<keyword evidence="1" id="KW-0472">Membrane</keyword>
<accession>A0A7M1LE28</accession>
<dbReference type="OrthoDB" id="5373107at2"/>
<reference evidence="2 3" key="1">
    <citation type="submission" date="2020-10" db="EMBL/GenBank/DDBJ databases">
        <title>Campylobacter and Helicobacter PacBio genomes.</title>
        <authorList>
            <person name="Lane C."/>
        </authorList>
    </citation>
    <scope>NUCLEOTIDE SEQUENCE [LARGE SCALE GENOMIC DNA]</scope>
    <source>
        <strain evidence="2 3">2016D-0077</strain>
    </source>
</reference>